<accession>A0AAV4GXE7</accession>
<gene>
    <name evidence="1" type="ORF">ElyMa_002561200</name>
</gene>
<reference evidence="1 2" key="1">
    <citation type="journal article" date="2021" name="Elife">
        <title>Chloroplast acquisition without the gene transfer in kleptoplastic sea slugs, Plakobranchus ocellatus.</title>
        <authorList>
            <person name="Maeda T."/>
            <person name="Takahashi S."/>
            <person name="Yoshida T."/>
            <person name="Shimamura S."/>
            <person name="Takaki Y."/>
            <person name="Nagai Y."/>
            <person name="Toyoda A."/>
            <person name="Suzuki Y."/>
            <person name="Arimoto A."/>
            <person name="Ishii H."/>
            <person name="Satoh N."/>
            <person name="Nishiyama T."/>
            <person name="Hasebe M."/>
            <person name="Maruyama T."/>
            <person name="Minagawa J."/>
            <person name="Obokata J."/>
            <person name="Shigenobu S."/>
        </authorList>
    </citation>
    <scope>NUCLEOTIDE SEQUENCE [LARGE SCALE GENOMIC DNA]</scope>
</reference>
<dbReference type="AlphaFoldDB" id="A0AAV4GXE7"/>
<evidence type="ECO:0000313" key="1">
    <source>
        <dbReference type="EMBL" id="GFR90193.1"/>
    </source>
</evidence>
<keyword evidence="2" id="KW-1185">Reference proteome</keyword>
<organism evidence="1 2">
    <name type="scientific">Elysia marginata</name>
    <dbReference type="NCBI Taxonomy" id="1093978"/>
    <lineage>
        <taxon>Eukaryota</taxon>
        <taxon>Metazoa</taxon>
        <taxon>Spiralia</taxon>
        <taxon>Lophotrochozoa</taxon>
        <taxon>Mollusca</taxon>
        <taxon>Gastropoda</taxon>
        <taxon>Heterobranchia</taxon>
        <taxon>Euthyneura</taxon>
        <taxon>Panpulmonata</taxon>
        <taxon>Sacoglossa</taxon>
        <taxon>Placobranchoidea</taxon>
        <taxon>Plakobranchidae</taxon>
        <taxon>Elysia</taxon>
    </lineage>
</organism>
<dbReference type="Proteomes" id="UP000762676">
    <property type="component" value="Unassembled WGS sequence"/>
</dbReference>
<dbReference type="EMBL" id="BMAT01005274">
    <property type="protein sequence ID" value="GFR90193.1"/>
    <property type="molecule type" value="Genomic_DNA"/>
</dbReference>
<proteinExistence type="predicted"/>
<evidence type="ECO:0000313" key="2">
    <source>
        <dbReference type="Proteomes" id="UP000762676"/>
    </source>
</evidence>
<comment type="caution">
    <text evidence="1">The sequence shown here is derived from an EMBL/GenBank/DDBJ whole genome shotgun (WGS) entry which is preliminary data.</text>
</comment>
<name>A0AAV4GXE7_9GAST</name>
<protein>
    <submittedName>
        <fullName evidence="1">Uncharacterized protein</fullName>
    </submittedName>
</protein>
<sequence>MSGCLHKQRFVLAVRLRCGSIVFKASRRRGDQVKDARLLIYLPAYFSNFYACRVYAETQKFKRCMPPYGGEALRLSYPVAKKGAGLMARNKRGRPQRAL</sequence>